<dbReference type="Gene3D" id="3.40.50.2300">
    <property type="match status" value="1"/>
</dbReference>
<dbReference type="InterPro" id="IPR001789">
    <property type="entry name" value="Sig_transdc_resp-reg_receiver"/>
</dbReference>
<dbReference type="PANTHER" id="PTHR44520:SF2">
    <property type="entry name" value="RESPONSE REGULATOR RCP1"/>
    <property type="match status" value="1"/>
</dbReference>
<protein>
    <submittedName>
        <fullName evidence="3">Response regulator</fullName>
    </submittedName>
</protein>
<evidence type="ECO:0000256" key="1">
    <source>
        <dbReference type="PROSITE-ProRule" id="PRU00169"/>
    </source>
</evidence>
<dbReference type="GO" id="GO:0000160">
    <property type="term" value="P:phosphorelay signal transduction system"/>
    <property type="evidence" value="ECO:0007669"/>
    <property type="project" value="InterPro"/>
</dbReference>
<dbReference type="PANTHER" id="PTHR44520">
    <property type="entry name" value="RESPONSE REGULATOR RCP1-RELATED"/>
    <property type="match status" value="1"/>
</dbReference>
<dbReference type="Proteomes" id="UP001319080">
    <property type="component" value="Unassembled WGS sequence"/>
</dbReference>
<evidence type="ECO:0000259" key="2">
    <source>
        <dbReference type="PROSITE" id="PS50110"/>
    </source>
</evidence>
<gene>
    <name evidence="3" type="ORF">KK062_25905</name>
</gene>
<evidence type="ECO:0000313" key="3">
    <source>
        <dbReference type="EMBL" id="MBT1711702.1"/>
    </source>
</evidence>
<dbReference type="SMART" id="SM00448">
    <property type="entry name" value="REC"/>
    <property type="match status" value="1"/>
</dbReference>
<proteinExistence type="predicted"/>
<feature type="modified residue" description="4-aspartylphosphate" evidence="1">
    <location>
        <position position="61"/>
    </location>
</feature>
<organism evidence="3 4">
    <name type="scientific">Dawidia cretensis</name>
    <dbReference type="NCBI Taxonomy" id="2782350"/>
    <lineage>
        <taxon>Bacteria</taxon>
        <taxon>Pseudomonadati</taxon>
        <taxon>Bacteroidota</taxon>
        <taxon>Cytophagia</taxon>
        <taxon>Cytophagales</taxon>
        <taxon>Chryseotaleaceae</taxon>
        <taxon>Dawidia</taxon>
    </lineage>
</organism>
<reference evidence="3 4" key="1">
    <citation type="submission" date="2021-05" db="EMBL/GenBank/DDBJ databases">
        <title>A Polyphasic approach of four new species of the genus Ohtaekwangia: Ohtaekwangia histidinii sp. nov., Ohtaekwangia cretensis sp. nov., Ohtaekwangia indiensis sp. nov., Ohtaekwangia reichenbachii sp. nov. from diverse environment.</title>
        <authorList>
            <person name="Octaviana S."/>
        </authorList>
    </citation>
    <scope>NUCLEOTIDE SEQUENCE [LARGE SCALE GENOMIC DNA]</scope>
    <source>
        <strain evidence="3 4">PWU5</strain>
    </source>
</reference>
<keyword evidence="4" id="KW-1185">Reference proteome</keyword>
<dbReference type="SUPFAM" id="SSF52172">
    <property type="entry name" value="CheY-like"/>
    <property type="match status" value="1"/>
</dbReference>
<dbReference type="RefSeq" id="WP_254087273.1">
    <property type="nucleotide sequence ID" value="NZ_JAHESE010000039.1"/>
</dbReference>
<evidence type="ECO:0000313" key="4">
    <source>
        <dbReference type="Proteomes" id="UP001319080"/>
    </source>
</evidence>
<dbReference type="InterPro" id="IPR052893">
    <property type="entry name" value="TCS_response_regulator"/>
</dbReference>
<comment type="caution">
    <text evidence="3">The sequence shown here is derived from an EMBL/GenBank/DDBJ whole genome shotgun (WGS) entry which is preliminary data.</text>
</comment>
<accession>A0AAP2GWY0</accession>
<dbReference type="AlphaFoldDB" id="A0AAP2GWY0"/>
<dbReference type="InterPro" id="IPR011006">
    <property type="entry name" value="CheY-like_superfamily"/>
</dbReference>
<dbReference type="Pfam" id="PF00072">
    <property type="entry name" value="Response_reg"/>
    <property type="match status" value="1"/>
</dbReference>
<dbReference type="PROSITE" id="PS50110">
    <property type="entry name" value="RESPONSE_REGULATORY"/>
    <property type="match status" value="1"/>
</dbReference>
<sequence length="139" mass="16015">MNHDYKILVVDDDPEDHFIMQEYFTEAGLGDAVVFRENGEEALTYLAALPTNGLPALIVLDLNMPVLNGLQTLTMLKELPDLRHIHVVIYSTSNNDHERQQCLEQGARDYFVKPFTLQDGTFMVERFRQMLQDELRQSS</sequence>
<name>A0AAP2GWY0_9BACT</name>
<dbReference type="EMBL" id="JAHESE010000039">
    <property type="protein sequence ID" value="MBT1711702.1"/>
    <property type="molecule type" value="Genomic_DNA"/>
</dbReference>
<keyword evidence="1" id="KW-0597">Phosphoprotein</keyword>
<feature type="domain" description="Response regulatory" evidence="2">
    <location>
        <begin position="6"/>
        <end position="128"/>
    </location>
</feature>